<keyword evidence="3" id="KW-1185">Reference proteome</keyword>
<comment type="similarity">
    <text evidence="1">Belongs to the CTAG/PCC1 family.</text>
</comment>
<dbReference type="AlphaFoldDB" id="A0A0P1KX54"/>
<dbReference type="Proteomes" id="UP000236544">
    <property type="component" value="Unassembled WGS sequence"/>
</dbReference>
<organism evidence="2 3">
    <name type="scientific">Lachancea quebecensis</name>
    <dbReference type="NCBI Taxonomy" id="1654605"/>
    <lineage>
        <taxon>Eukaryota</taxon>
        <taxon>Fungi</taxon>
        <taxon>Dikarya</taxon>
        <taxon>Ascomycota</taxon>
        <taxon>Saccharomycotina</taxon>
        <taxon>Saccharomycetes</taxon>
        <taxon>Saccharomycetales</taxon>
        <taxon>Saccharomycetaceae</taxon>
        <taxon>Lachancea</taxon>
    </lineage>
</organism>
<dbReference type="Pfam" id="PF09341">
    <property type="entry name" value="Pcc1"/>
    <property type="match status" value="1"/>
</dbReference>
<reference evidence="3" key="1">
    <citation type="submission" date="2015-10" db="EMBL/GenBank/DDBJ databases">
        <authorList>
            <person name="Devillers H."/>
        </authorList>
    </citation>
    <scope>NUCLEOTIDE SEQUENCE [LARGE SCALE GENOMIC DNA]</scope>
</reference>
<dbReference type="OrthoDB" id="10025739at2759"/>
<accession>A0A0P1KX54</accession>
<dbReference type="PANTHER" id="PTHR31283">
    <property type="entry name" value="EKC/KEOPS COMPLEX SUBUNIT PCC1 FAMILY MEMBER"/>
    <property type="match status" value="1"/>
</dbReference>
<name>A0A0P1KX54_9SACH</name>
<sequence length="89" mass="10013">MKGTRQSDLAYTLYLEVPFQNAKQAETAVKVLKPDPILKPQDFHVEYSSKAHNLCVSFEGVDDRVLRVGVSSVIESIKTIIETIDEFSQ</sequence>
<dbReference type="GO" id="GO:0070525">
    <property type="term" value="P:tRNA threonylcarbamoyladenosine metabolic process"/>
    <property type="evidence" value="ECO:0007669"/>
    <property type="project" value="TreeGrafter"/>
</dbReference>
<dbReference type="GO" id="GO:0000408">
    <property type="term" value="C:EKC/KEOPS complex"/>
    <property type="evidence" value="ECO:0007669"/>
    <property type="project" value="TreeGrafter"/>
</dbReference>
<gene>
    <name evidence="2" type="ORF">LAQU0_S19e00584g</name>
</gene>
<dbReference type="InterPro" id="IPR015419">
    <property type="entry name" value="CTAG/Pcc1"/>
</dbReference>
<protein>
    <submittedName>
        <fullName evidence="2">LAQU0S19e00584g1_1</fullName>
    </submittedName>
</protein>
<evidence type="ECO:0000256" key="1">
    <source>
        <dbReference type="ARBA" id="ARBA00007073"/>
    </source>
</evidence>
<dbReference type="EMBL" id="LN890533">
    <property type="protein sequence ID" value="CUS24741.1"/>
    <property type="molecule type" value="Genomic_DNA"/>
</dbReference>
<dbReference type="Gene3D" id="3.30.310.50">
    <property type="entry name" value="Alpha-D-phosphohexomutase, C-terminal domain"/>
    <property type="match status" value="1"/>
</dbReference>
<evidence type="ECO:0000313" key="2">
    <source>
        <dbReference type="EMBL" id="CUS24741.1"/>
    </source>
</evidence>
<dbReference type="PANTHER" id="PTHR31283:SF5">
    <property type="entry name" value="EKC_KEOPS COMPLEX SUBUNIT LAGE3"/>
    <property type="match status" value="1"/>
</dbReference>
<proteinExistence type="inferred from homology"/>
<evidence type="ECO:0000313" key="3">
    <source>
        <dbReference type="Proteomes" id="UP000236544"/>
    </source>
</evidence>